<dbReference type="InterPro" id="IPR013785">
    <property type="entry name" value="Aldolase_TIM"/>
</dbReference>
<dbReference type="PANTHER" id="PTHR43090:SF2">
    <property type="entry name" value="1-(5-PHOSPHORIBOSYL)-5-[(5-PHOSPHORIBOSYLAMINO)METHYLIDENEAMINO] IMIDAZOLE-4-CARBOXAMIDE ISOMERASE"/>
    <property type="match status" value="1"/>
</dbReference>
<dbReference type="CDD" id="cd04723">
    <property type="entry name" value="HisA_HisF"/>
    <property type="match status" value="1"/>
</dbReference>
<dbReference type="GO" id="GO:0000105">
    <property type="term" value="P:L-histidine biosynthetic process"/>
    <property type="evidence" value="ECO:0007669"/>
    <property type="project" value="UniProtKB-KW"/>
</dbReference>
<comment type="caution">
    <text evidence="3">The sequence shown here is derived from an EMBL/GenBank/DDBJ whole genome shotgun (WGS) entry which is preliminary data.</text>
</comment>
<evidence type="ECO:0000256" key="2">
    <source>
        <dbReference type="RuleBase" id="RU003657"/>
    </source>
</evidence>
<evidence type="ECO:0000256" key="1">
    <source>
        <dbReference type="ARBA" id="ARBA00009667"/>
    </source>
</evidence>
<sequence length="231" mass="25920">MPFDLIFVMDILNGVVVHGIKGDRSRYKPIDKYSMIVSSQDPLDVLKTINPREVYIADLDRIIGIGDNLSIIGDIAKKWKLIADIGIRDISDLDIGHHYLKNLVIGTETANMDLILKDRFLKDDIISLDIKNNKLLKKDKMFPDDPKCFLQYLDGYEINGIIILFLDRVGTETGINIAPLEIMRSVSNHRLIYGGGIRGLDDIEALKDIGIDGALISTAIHKKNIPLNLLQ</sequence>
<accession>A0A520KT03</accession>
<keyword evidence="2" id="KW-0028">Amino-acid biosynthesis</keyword>
<dbReference type="InterPro" id="IPR011060">
    <property type="entry name" value="RibuloseP-bd_barrel"/>
</dbReference>
<dbReference type="InterPro" id="IPR006062">
    <property type="entry name" value="His_biosynth"/>
</dbReference>
<dbReference type="GO" id="GO:0000162">
    <property type="term" value="P:L-tryptophan biosynthetic process"/>
    <property type="evidence" value="ECO:0007669"/>
    <property type="project" value="TreeGrafter"/>
</dbReference>
<dbReference type="EMBL" id="RXIF01000004">
    <property type="protein sequence ID" value="RZN65039.1"/>
    <property type="molecule type" value="Genomic_DNA"/>
</dbReference>
<reference evidence="3 4" key="1">
    <citation type="journal article" date="2019" name="Nat. Microbiol.">
        <title>Wide diversity of methane and short-chain alkane metabolisms in uncultured archaea.</title>
        <authorList>
            <person name="Borrel G."/>
            <person name="Adam P.S."/>
            <person name="McKay L.J."/>
            <person name="Chen L.X."/>
            <person name="Sierra-Garcia I.N."/>
            <person name="Sieber C.M."/>
            <person name="Letourneur Q."/>
            <person name="Ghozlane A."/>
            <person name="Andersen G.L."/>
            <person name="Li W.J."/>
            <person name="Hallam S.J."/>
            <person name="Muyzer G."/>
            <person name="de Oliveira V.M."/>
            <person name="Inskeep W.P."/>
            <person name="Banfield J.F."/>
            <person name="Gribaldo S."/>
        </authorList>
    </citation>
    <scope>NUCLEOTIDE SEQUENCE [LARGE SCALE GENOMIC DNA]</scope>
    <source>
        <strain evidence="3">NM1a</strain>
    </source>
</reference>
<proteinExistence type="inferred from homology"/>
<organism evidence="3 4">
    <name type="scientific">Methanoliparum thermophilum</name>
    <dbReference type="NCBI Taxonomy" id="2491083"/>
    <lineage>
        <taxon>Archaea</taxon>
        <taxon>Methanobacteriati</taxon>
        <taxon>Methanobacteriota</taxon>
        <taxon>Candidatus Methanoliparia</taxon>
        <taxon>Candidatus Methanoliparales</taxon>
        <taxon>Candidatus Methanoliparaceae</taxon>
        <taxon>Candidatus Methanoliparum</taxon>
    </lineage>
</organism>
<dbReference type="AlphaFoldDB" id="A0A520KT03"/>
<dbReference type="Proteomes" id="UP000317158">
    <property type="component" value="Unassembled WGS sequence"/>
</dbReference>
<dbReference type="PANTHER" id="PTHR43090">
    <property type="entry name" value="1-(5-PHOSPHORIBOSYL)-5-[(5-PHOSPHORIBOSYLAMINO)METHYLIDENEAMINO] IMIDAZOLE-4-CARBOXAMIDE ISOMERASE"/>
    <property type="match status" value="1"/>
</dbReference>
<gene>
    <name evidence="3" type="ORF">EF806_03070</name>
</gene>
<dbReference type="SUPFAM" id="SSF51366">
    <property type="entry name" value="Ribulose-phoshate binding barrel"/>
    <property type="match status" value="1"/>
</dbReference>
<dbReference type="GO" id="GO:0005737">
    <property type="term" value="C:cytoplasm"/>
    <property type="evidence" value="ECO:0007669"/>
    <property type="project" value="TreeGrafter"/>
</dbReference>
<dbReference type="InterPro" id="IPR044524">
    <property type="entry name" value="Isoase_HisA-like"/>
</dbReference>
<dbReference type="Gene3D" id="3.20.20.70">
    <property type="entry name" value="Aldolase class I"/>
    <property type="match status" value="1"/>
</dbReference>
<protein>
    <submittedName>
        <fullName evidence="3">Nickel transporter</fullName>
    </submittedName>
</protein>
<keyword evidence="2" id="KW-0368">Histidine biosynthesis</keyword>
<dbReference type="Pfam" id="PF00977">
    <property type="entry name" value="His_biosynth"/>
    <property type="match status" value="1"/>
</dbReference>
<dbReference type="GO" id="GO:0003949">
    <property type="term" value="F:1-(5-phosphoribosyl)-5-[(5-phosphoribosylamino)methylideneamino]imidazole-4-carboxamide isomerase activity"/>
    <property type="evidence" value="ECO:0007669"/>
    <property type="project" value="InterPro"/>
</dbReference>
<name>A0A520KT03_METT2</name>
<evidence type="ECO:0000313" key="3">
    <source>
        <dbReference type="EMBL" id="RZN65039.1"/>
    </source>
</evidence>
<comment type="similarity">
    <text evidence="1 2">Belongs to the HisA/HisF family.</text>
</comment>
<evidence type="ECO:0000313" key="4">
    <source>
        <dbReference type="Proteomes" id="UP000317158"/>
    </source>
</evidence>